<evidence type="ECO:0000256" key="1">
    <source>
        <dbReference type="ARBA" id="ARBA00011026"/>
    </source>
</evidence>
<name>A0AAD5LQ28_PYTIN</name>
<gene>
    <name evidence="3" type="ORF">P43SY_011195</name>
</gene>
<evidence type="ECO:0000313" key="3">
    <source>
        <dbReference type="EMBL" id="KAJ0389014.1"/>
    </source>
</evidence>
<comment type="similarity">
    <text evidence="1">Belongs to the FAM221 family.</text>
</comment>
<dbReference type="InterPro" id="IPR026755">
    <property type="entry name" value="Fam221a/b"/>
</dbReference>
<evidence type="ECO:0000256" key="2">
    <source>
        <dbReference type="ARBA" id="ARBA00039630"/>
    </source>
</evidence>
<dbReference type="PANTHER" id="PTHR31214">
    <property type="entry name" value="PROTEIN FAM221A-RELATED"/>
    <property type="match status" value="1"/>
</dbReference>
<proteinExistence type="inferred from homology"/>
<accession>A0AAD5LQ28</accession>
<dbReference type="Proteomes" id="UP001209570">
    <property type="component" value="Unassembled WGS sequence"/>
</dbReference>
<evidence type="ECO:0000313" key="4">
    <source>
        <dbReference type="Proteomes" id="UP001209570"/>
    </source>
</evidence>
<dbReference type="AlphaFoldDB" id="A0AAD5LQ28"/>
<reference evidence="3" key="1">
    <citation type="submission" date="2021-12" db="EMBL/GenBank/DDBJ databases">
        <title>Prjna785345.</title>
        <authorList>
            <person name="Rujirawat T."/>
            <person name="Krajaejun T."/>
        </authorList>
    </citation>
    <scope>NUCLEOTIDE SEQUENCE</scope>
    <source>
        <strain evidence="3">Pi057C3</strain>
    </source>
</reference>
<dbReference type="PANTHER" id="PTHR31214:SF2">
    <property type="entry name" value="PROTEIN FAM221A"/>
    <property type="match status" value="1"/>
</dbReference>
<organism evidence="3 4">
    <name type="scientific">Pythium insidiosum</name>
    <name type="common">Pythiosis disease agent</name>
    <dbReference type="NCBI Taxonomy" id="114742"/>
    <lineage>
        <taxon>Eukaryota</taxon>
        <taxon>Sar</taxon>
        <taxon>Stramenopiles</taxon>
        <taxon>Oomycota</taxon>
        <taxon>Peronosporomycetes</taxon>
        <taxon>Pythiales</taxon>
        <taxon>Pythiaceae</taxon>
        <taxon>Pythium</taxon>
    </lineage>
</organism>
<dbReference type="EMBL" id="JAKCXM010005247">
    <property type="protein sequence ID" value="KAJ0389014.1"/>
    <property type="molecule type" value="Genomic_DNA"/>
</dbReference>
<dbReference type="Pfam" id="PF14753">
    <property type="entry name" value="FAM221"/>
    <property type="match status" value="1"/>
</dbReference>
<keyword evidence="4" id="KW-1185">Reference proteome</keyword>
<comment type="caution">
    <text evidence="3">The sequence shown here is derived from an EMBL/GenBank/DDBJ whole genome shotgun (WGS) entry which is preliminary data.</text>
</comment>
<protein>
    <recommendedName>
        <fullName evidence="2">Protein FAM221A</fullName>
    </recommendedName>
</protein>
<sequence length="111" mass="12792">MACTAAKCRCRAFFYVVAEGAWVLRCRCKHRHTDHDAGGAPFRCLRPSCPCDAFDSPWVCNCDHPWSEHRQETVEKTFERRLWGGQDDLGLDDLSNVQRTDLLANPLRLRQ</sequence>